<keyword evidence="3" id="KW-0238">DNA-binding</keyword>
<dbReference type="SUPFAM" id="SSF53850">
    <property type="entry name" value="Periplasmic binding protein-like II"/>
    <property type="match status" value="1"/>
</dbReference>
<feature type="compositionally biased region" description="Polar residues" evidence="5">
    <location>
        <begin position="283"/>
        <end position="292"/>
    </location>
</feature>
<dbReference type="Pfam" id="PF00126">
    <property type="entry name" value="HTH_1"/>
    <property type="match status" value="1"/>
</dbReference>
<dbReference type="Gene3D" id="3.40.190.10">
    <property type="entry name" value="Periplasmic binding protein-like II"/>
    <property type="match status" value="2"/>
</dbReference>
<organism evidence="7 8">
    <name type="scientific">Silvibacterium dinghuense</name>
    <dbReference type="NCBI Taxonomy" id="1560006"/>
    <lineage>
        <taxon>Bacteria</taxon>
        <taxon>Pseudomonadati</taxon>
        <taxon>Acidobacteriota</taxon>
        <taxon>Terriglobia</taxon>
        <taxon>Terriglobales</taxon>
        <taxon>Acidobacteriaceae</taxon>
        <taxon>Silvibacterium</taxon>
    </lineage>
</organism>
<dbReference type="OrthoDB" id="9785745at2"/>
<dbReference type="InterPro" id="IPR000847">
    <property type="entry name" value="LysR_HTH_N"/>
</dbReference>
<dbReference type="SUPFAM" id="SSF46785">
    <property type="entry name" value="Winged helix' DNA-binding domain"/>
    <property type="match status" value="1"/>
</dbReference>
<dbReference type="PANTHER" id="PTHR30579">
    <property type="entry name" value="TRANSCRIPTIONAL REGULATOR"/>
    <property type="match status" value="1"/>
</dbReference>
<keyword evidence="4" id="KW-0804">Transcription</keyword>
<dbReference type="EMBL" id="SDMK01000004">
    <property type="protein sequence ID" value="RXS93762.1"/>
    <property type="molecule type" value="Genomic_DNA"/>
</dbReference>
<dbReference type="Pfam" id="PF03466">
    <property type="entry name" value="LysR_substrate"/>
    <property type="match status" value="1"/>
</dbReference>
<evidence type="ECO:0000256" key="5">
    <source>
        <dbReference type="SAM" id="MobiDB-lite"/>
    </source>
</evidence>
<comment type="similarity">
    <text evidence="1">Belongs to the LysR transcriptional regulatory family.</text>
</comment>
<feature type="domain" description="HTH lysR-type" evidence="6">
    <location>
        <begin position="7"/>
        <end position="64"/>
    </location>
</feature>
<dbReference type="InterPro" id="IPR050176">
    <property type="entry name" value="LTTR"/>
</dbReference>
<dbReference type="PANTHER" id="PTHR30579:SF7">
    <property type="entry name" value="HTH-TYPE TRANSCRIPTIONAL REGULATOR LRHA-RELATED"/>
    <property type="match status" value="1"/>
</dbReference>
<protein>
    <submittedName>
        <fullName evidence="7">LysR family transcriptional regulator</fullName>
    </submittedName>
</protein>
<dbReference type="InterPro" id="IPR036390">
    <property type="entry name" value="WH_DNA-bd_sf"/>
</dbReference>
<evidence type="ECO:0000313" key="7">
    <source>
        <dbReference type="EMBL" id="RXS93762.1"/>
    </source>
</evidence>
<proteinExistence type="inferred from homology"/>
<accession>A0A4Q1SAM1</accession>
<feature type="compositionally biased region" description="Basic and acidic residues" evidence="5">
    <location>
        <begin position="298"/>
        <end position="307"/>
    </location>
</feature>
<reference evidence="7 8" key="1">
    <citation type="journal article" date="2016" name="Int. J. Syst. Evol. Microbiol.">
        <title>Acidipila dinghuensis sp. nov., an acidobacterium isolated from forest soil.</title>
        <authorList>
            <person name="Jiang Y.W."/>
            <person name="Wang J."/>
            <person name="Chen M.H."/>
            <person name="Lv Y.Y."/>
            <person name="Qiu L.H."/>
        </authorList>
    </citation>
    <scope>NUCLEOTIDE SEQUENCE [LARGE SCALE GENOMIC DNA]</scope>
    <source>
        <strain evidence="7 8">DHOF10</strain>
    </source>
</reference>
<dbReference type="GO" id="GO:0003700">
    <property type="term" value="F:DNA-binding transcription factor activity"/>
    <property type="evidence" value="ECO:0007669"/>
    <property type="project" value="InterPro"/>
</dbReference>
<dbReference type="Gene3D" id="1.10.10.10">
    <property type="entry name" value="Winged helix-like DNA-binding domain superfamily/Winged helix DNA-binding domain"/>
    <property type="match status" value="1"/>
</dbReference>
<keyword evidence="8" id="KW-1185">Reference proteome</keyword>
<dbReference type="RefSeq" id="WP_129209558.1">
    <property type="nucleotide sequence ID" value="NZ_BMGU01000002.1"/>
</dbReference>
<evidence type="ECO:0000256" key="3">
    <source>
        <dbReference type="ARBA" id="ARBA00023125"/>
    </source>
</evidence>
<feature type="region of interest" description="Disordered" evidence="5">
    <location>
        <begin position="283"/>
        <end position="307"/>
    </location>
</feature>
<keyword evidence="2" id="KW-0805">Transcription regulation</keyword>
<evidence type="ECO:0000313" key="8">
    <source>
        <dbReference type="Proteomes" id="UP000290253"/>
    </source>
</evidence>
<evidence type="ECO:0000259" key="6">
    <source>
        <dbReference type="PROSITE" id="PS50931"/>
    </source>
</evidence>
<gene>
    <name evidence="7" type="ORF">ESZ00_17090</name>
</gene>
<dbReference type="Proteomes" id="UP000290253">
    <property type="component" value="Unassembled WGS sequence"/>
</dbReference>
<name>A0A4Q1SAM1_9BACT</name>
<dbReference type="PROSITE" id="PS50931">
    <property type="entry name" value="HTH_LYSR"/>
    <property type="match status" value="1"/>
</dbReference>
<dbReference type="InterPro" id="IPR036388">
    <property type="entry name" value="WH-like_DNA-bd_sf"/>
</dbReference>
<evidence type="ECO:0000256" key="1">
    <source>
        <dbReference type="ARBA" id="ARBA00009437"/>
    </source>
</evidence>
<comment type="caution">
    <text evidence="7">The sequence shown here is derived from an EMBL/GenBank/DDBJ whole genome shotgun (WGS) entry which is preliminary data.</text>
</comment>
<evidence type="ECO:0000256" key="2">
    <source>
        <dbReference type="ARBA" id="ARBA00023015"/>
    </source>
</evidence>
<dbReference type="AlphaFoldDB" id="A0A4Q1SAM1"/>
<dbReference type="GO" id="GO:0003677">
    <property type="term" value="F:DNA binding"/>
    <property type="evidence" value="ECO:0007669"/>
    <property type="project" value="UniProtKB-KW"/>
</dbReference>
<sequence length="307" mass="32679">MAPRINLDLDILRTLAVAHDRGGLAQAAADLGRTPSAISLQMKRLQDELGLPIFRKRGRGLALTEAGETALAYARRILSLNDELLATLQGAKLAGQIRIGCPQDFAFVLPPVLSHFASIYPRMQVELHIEGNARLVEATEKGDLDLAVVIGHADRAGARMVGRIGLAWIASPDFAPPGNQPIPLALLGPQCAFRKCALQQLETGQIPHRIAAVSPSLDGLWAALRGKLGITARAAIHLPGGLIAGASLFGLPPLGSFPVTLHRHAQASGAAEDHMASLLTSSLEPILQQSGPPKQRRITREPHSPER</sequence>
<evidence type="ECO:0000256" key="4">
    <source>
        <dbReference type="ARBA" id="ARBA00023163"/>
    </source>
</evidence>
<dbReference type="InterPro" id="IPR005119">
    <property type="entry name" value="LysR_subst-bd"/>
</dbReference>